<comment type="caution">
    <text evidence="2">The sequence shown here is derived from an EMBL/GenBank/DDBJ whole genome shotgun (WGS) entry which is preliminary data.</text>
</comment>
<evidence type="ECO:0000313" key="3">
    <source>
        <dbReference type="Proteomes" id="UP000823641"/>
    </source>
</evidence>
<organism evidence="2 3">
    <name type="scientific">Candidatus Gallipaludibacter merdavium</name>
    <dbReference type="NCBI Taxonomy" id="2840839"/>
    <lineage>
        <taxon>Bacteria</taxon>
        <taxon>Pseudomonadati</taxon>
        <taxon>Bacteroidota</taxon>
        <taxon>Bacteroidia</taxon>
        <taxon>Bacteroidales</taxon>
        <taxon>Candidatus Gallipaludibacter</taxon>
    </lineage>
</organism>
<name>A0A9D9N4U6_9BACT</name>
<dbReference type="AlphaFoldDB" id="A0A9D9N4U6"/>
<protein>
    <submittedName>
        <fullName evidence="2">TIGR02391 family protein</fullName>
    </submittedName>
</protein>
<reference evidence="2" key="2">
    <citation type="journal article" date="2021" name="PeerJ">
        <title>Extensive microbial diversity within the chicken gut microbiome revealed by metagenomics and culture.</title>
        <authorList>
            <person name="Gilroy R."/>
            <person name="Ravi A."/>
            <person name="Getino M."/>
            <person name="Pursley I."/>
            <person name="Horton D.L."/>
            <person name="Alikhan N.F."/>
            <person name="Baker D."/>
            <person name="Gharbi K."/>
            <person name="Hall N."/>
            <person name="Watson M."/>
            <person name="Adriaenssens E.M."/>
            <person name="Foster-Nyarko E."/>
            <person name="Jarju S."/>
            <person name="Secka A."/>
            <person name="Antonio M."/>
            <person name="Oren A."/>
            <person name="Chaudhuri R.R."/>
            <person name="La Ragione R."/>
            <person name="Hildebrand F."/>
            <person name="Pallen M.J."/>
        </authorList>
    </citation>
    <scope>NUCLEOTIDE SEQUENCE</scope>
    <source>
        <strain evidence="2">G3-3990</strain>
    </source>
</reference>
<sequence length="243" mass="27697">MNKYNKQLNNCIQTIERISNMINLQHISSEEISYNELYNDLYQLISLIPQEYHIFRDRLRDNILPNLKIPDQVTKARNGQLFVTPRNGINPYSFGEVIATIAYLKGNGNNNSPSIWDNIHPQISMVAKSRYDNGHYADAVEAAFKEVNTRVKNIYKIRTSIEKDGAKLMQAAFSVHNPVIKIGDLSTETGINIQQGYMEMFAGAMIGIRNPKAHCNQTISKADATRKLHFASMLMYKLNDEII</sequence>
<dbReference type="Proteomes" id="UP000823641">
    <property type="component" value="Unassembled WGS sequence"/>
</dbReference>
<proteinExistence type="predicted"/>
<evidence type="ECO:0000313" key="2">
    <source>
        <dbReference type="EMBL" id="MBO8460397.1"/>
    </source>
</evidence>
<gene>
    <name evidence="2" type="ORF">IAA73_08715</name>
</gene>
<dbReference type="NCBIfam" id="TIGR02391">
    <property type="entry name" value="hypoth_ymh"/>
    <property type="match status" value="1"/>
</dbReference>
<feature type="domain" description="Conserved hypothetical protein CHP02391" evidence="1">
    <location>
        <begin position="118"/>
        <end position="237"/>
    </location>
</feature>
<reference evidence="2" key="1">
    <citation type="submission" date="2020-10" db="EMBL/GenBank/DDBJ databases">
        <authorList>
            <person name="Gilroy R."/>
        </authorList>
    </citation>
    <scope>NUCLEOTIDE SEQUENCE</scope>
    <source>
        <strain evidence="2">G3-3990</strain>
    </source>
</reference>
<dbReference type="EMBL" id="JADIMG010000084">
    <property type="protein sequence ID" value="MBO8460397.1"/>
    <property type="molecule type" value="Genomic_DNA"/>
</dbReference>
<dbReference type="Pfam" id="PF09509">
    <property type="entry name" value="Hypoth_Ymh"/>
    <property type="match status" value="1"/>
</dbReference>
<accession>A0A9D9N4U6</accession>
<dbReference type="InterPro" id="IPR012654">
    <property type="entry name" value="CHP02391"/>
</dbReference>
<evidence type="ECO:0000259" key="1">
    <source>
        <dbReference type="Pfam" id="PF09509"/>
    </source>
</evidence>